<accession>A0A5C4WCL7</accession>
<proteinExistence type="predicted"/>
<feature type="compositionally biased region" description="Pro residues" evidence="1">
    <location>
        <begin position="26"/>
        <end position="45"/>
    </location>
</feature>
<evidence type="ECO:0000313" key="3">
    <source>
        <dbReference type="Proteomes" id="UP000312512"/>
    </source>
</evidence>
<protein>
    <submittedName>
        <fullName evidence="2">Uncharacterized protein</fullName>
    </submittedName>
</protein>
<feature type="compositionally biased region" description="Low complexity" evidence="1">
    <location>
        <begin position="81"/>
        <end position="92"/>
    </location>
</feature>
<organism evidence="2 3">
    <name type="scientific">Nonomuraea phyllanthi</name>
    <dbReference type="NCBI Taxonomy" id="2219224"/>
    <lineage>
        <taxon>Bacteria</taxon>
        <taxon>Bacillati</taxon>
        <taxon>Actinomycetota</taxon>
        <taxon>Actinomycetes</taxon>
        <taxon>Streptosporangiales</taxon>
        <taxon>Streptosporangiaceae</taxon>
        <taxon>Nonomuraea</taxon>
    </lineage>
</organism>
<dbReference type="EMBL" id="VDLX02000008">
    <property type="protein sequence ID" value="KAB8193095.1"/>
    <property type="molecule type" value="Genomic_DNA"/>
</dbReference>
<dbReference type="Proteomes" id="UP000312512">
    <property type="component" value="Unassembled WGS sequence"/>
</dbReference>
<name>A0A5C4WCL7_9ACTN</name>
<evidence type="ECO:0000313" key="2">
    <source>
        <dbReference type="EMBL" id="KAB8193095.1"/>
    </source>
</evidence>
<keyword evidence="3" id="KW-1185">Reference proteome</keyword>
<feature type="region of interest" description="Disordered" evidence="1">
    <location>
        <begin position="1"/>
        <end position="92"/>
    </location>
</feature>
<gene>
    <name evidence="2" type="ORF">FH608_022470</name>
</gene>
<reference evidence="2 3" key="1">
    <citation type="submission" date="2019-10" db="EMBL/GenBank/DDBJ databases">
        <title>Nonomuraea sp. nov., isolated from Phyllanthus amarus.</title>
        <authorList>
            <person name="Klykleung N."/>
            <person name="Tanasupawat S."/>
        </authorList>
    </citation>
    <scope>NUCLEOTIDE SEQUENCE [LARGE SCALE GENOMIC DNA]</scope>
    <source>
        <strain evidence="2 3">PA1-10</strain>
    </source>
</reference>
<sequence>MFSWWRPAGRRTAWSPSADDDRPARPPRPTAPPDRPARPPRPTAPPDRSARPLRSGDPTSGARCAAATPAQPFPSRKSPIAGTSCSCASSST</sequence>
<dbReference type="AlphaFoldDB" id="A0A5C4WCL7"/>
<comment type="caution">
    <text evidence="2">The sequence shown here is derived from an EMBL/GenBank/DDBJ whole genome shotgun (WGS) entry which is preliminary data.</text>
</comment>
<evidence type="ECO:0000256" key="1">
    <source>
        <dbReference type="SAM" id="MobiDB-lite"/>
    </source>
</evidence>